<reference evidence="4 5" key="1">
    <citation type="submission" date="2017-03" db="EMBL/GenBank/DDBJ databases">
        <title>Genome sequence of Clostridium hungatei DSM 14427.</title>
        <authorList>
            <person name="Poehlein A."/>
            <person name="Daniel R."/>
        </authorList>
    </citation>
    <scope>NUCLEOTIDE SEQUENCE [LARGE SCALE GENOMIC DNA]</scope>
    <source>
        <strain evidence="4 5">DSM 14427</strain>
    </source>
</reference>
<organism evidence="4 5">
    <name type="scientific">Ruminiclostridium hungatei</name>
    <name type="common">Clostridium hungatei</name>
    <dbReference type="NCBI Taxonomy" id="48256"/>
    <lineage>
        <taxon>Bacteria</taxon>
        <taxon>Bacillati</taxon>
        <taxon>Bacillota</taxon>
        <taxon>Clostridia</taxon>
        <taxon>Eubacteriales</taxon>
        <taxon>Oscillospiraceae</taxon>
        <taxon>Ruminiclostridium</taxon>
    </lineage>
</organism>
<evidence type="ECO:0000256" key="2">
    <source>
        <dbReference type="PROSITE-ProRule" id="PRU00335"/>
    </source>
</evidence>
<dbReference type="Gene3D" id="1.10.357.10">
    <property type="entry name" value="Tetracycline Repressor, domain 2"/>
    <property type="match status" value="1"/>
</dbReference>
<dbReference type="STRING" id="48256.CLHUN_22690"/>
<dbReference type="InterPro" id="IPR001647">
    <property type="entry name" value="HTH_TetR"/>
</dbReference>
<dbReference type="RefSeq" id="WP_080064707.1">
    <property type="nucleotide sequence ID" value="NZ_MZGX01000014.1"/>
</dbReference>
<dbReference type="EMBL" id="MZGX01000014">
    <property type="protein sequence ID" value="OPX43789.1"/>
    <property type="molecule type" value="Genomic_DNA"/>
</dbReference>
<evidence type="ECO:0000313" key="5">
    <source>
        <dbReference type="Proteomes" id="UP000191554"/>
    </source>
</evidence>
<evidence type="ECO:0000256" key="1">
    <source>
        <dbReference type="ARBA" id="ARBA00023125"/>
    </source>
</evidence>
<dbReference type="Proteomes" id="UP000191554">
    <property type="component" value="Unassembled WGS sequence"/>
</dbReference>
<sequence>MESQRKKSKTRSDIIEAFQYLMTAMPFDKIRVQNITYLAGVNRNSFYYHFTDKYDLLYKVVTQMLVIDYDTASGKSLIQQSIEEVPRILHYFEEHRRFFKSAFRDDKQHSFYNFFQKLIFDWFTTILNDTYDIAETGNNSFYKTQTRFYVAGYSQLLIYWLYHEPDKPAEVLAEEILLIFNSAFKR</sequence>
<dbReference type="AlphaFoldDB" id="A0A1V4SIT0"/>
<dbReference type="SUPFAM" id="SSF46689">
    <property type="entry name" value="Homeodomain-like"/>
    <property type="match status" value="1"/>
</dbReference>
<keyword evidence="5" id="KW-1185">Reference proteome</keyword>
<feature type="DNA-binding region" description="H-T-H motif" evidence="2">
    <location>
        <begin position="31"/>
        <end position="50"/>
    </location>
</feature>
<accession>A0A1V4SIT0</accession>
<comment type="caution">
    <text evidence="4">The sequence shown here is derived from an EMBL/GenBank/DDBJ whole genome shotgun (WGS) entry which is preliminary data.</text>
</comment>
<dbReference type="PROSITE" id="PS50977">
    <property type="entry name" value="HTH_TETR_2"/>
    <property type="match status" value="1"/>
</dbReference>
<dbReference type="Pfam" id="PF14278">
    <property type="entry name" value="TetR_C_8"/>
    <property type="match status" value="1"/>
</dbReference>
<proteinExistence type="predicted"/>
<dbReference type="GO" id="GO:0003677">
    <property type="term" value="F:DNA binding"/>
    <property type="evidence" value="ECO:0007669"/>
    <property type="project" value="UniProtKB-UniRule"/>
</dbReference>
<dbReference type="InterPro" id="IPR050624">
    <property type="entry name" value="HTH-type_Tx_Regulator"/>
</dbReference>
<dbReference type="InterPro" id="IPR009057">
    <property type="entry name" value="Homeodomain-like_sf"/>
</dbReference>
<name>A0A1V4SIT0_RUMHU</name>
<dbReference type="PANTHER" id="PTHR43479:SF7">
    <property type="entry name" value="TETR-FAMILY TRANSCRIPTIONAL REGULATOR"/>
    <property type="match status" value="1"/>
</dbReference>
<protein>
    <recommendedName>
        <fullName evidence="3">HTH tetR-type domain-containing protein</fullName>
    </recommendedName>
</protein>
<dbReference type="InterPro" id="IPR039532">
    <property type="entry name" value="TetR_C_Firmicutes"/>
</dbReference>
<feature type="domain" description="HTH tetR-type" evidence="3">
    <location>
        <begin position="8"/>
        <end position="68"/>
    </location>
</feature>
<keyword evidence="1 2" id="KW-0238">DNA-binding</keyword>
<dbReference type="OrthoDB" id="9810250at2"/>
<dbReference type="PANTHER" id="PTHR43479">
    <property type="entry name" value="ACREF/ENVCD OPERON REPRESSOR-RELATED"/>
    <property type="match status" value="1"/>
</dbReference>
<evidence type="ECO:0000259" key="3">
    <source>
        <dbReference type="PROSITE" id="PS50977"/>
    </source>
</evidence>
<gene>
    <name evidence="4" type="ORF">CLHUN_22690</name>
</gene>
<evidence type="ECO:0000313" key="4">
    <source>
        <dbReference type="EMBL" id="OPX43789.1"/>
    </source>
</evidence>